<organism evidence="3 4">
    <name type="scientific">Prorocentrum cordatum</name>
    <dbReference type="NCBI Taxonomy" id="2364126"/>
    <lineage>
        <taxon>Eukaryota</taxon>
        <taxon>Sar</taxon>
        <taxon>Alveolata</taxon>
        <taxon>Dinophyceae</taxon>
        <taxon>Prorocentrales</taxon>
        <taxon>Prorocentraceae</taxon>
        <taxon>Prorocentrum</taxon>
    </lineage>
</organism>
<accession>A0ABN9QH57</accession>
<feature type="binding site" evidence="1">
    <location>
        <position position="204"/>
    </location>
    <ligand>
        <name>ATP</name>
        <dbReference type="ChEBI" id="CHEBI:30616"/>
    </ligand>
</feature>
<protein>
    <recommendedName>
        <fullName evidence="5">Receptor protein serine/threonine kinase</fullName>
    </recommendedName>
</protein>
<dbReference type="Proteomes" id="UP001189429">
    <property type="component" value="Unassembled WGS sequence"/>
</dbReference>
<dbReference type="EMBL" id="CAUYUJ010003436">
    <property type="protein sequence ID" value="CAK0805347.1"/>
    <property type="molecule type" value="Genomic_DNA"/>
</dbReference>
<gene>
    <name evidence="3" type="ORF">PCOR1329_LOCUS11869</name>
</gene>
<evidence type="ECO:0000313" key="4">
    <source>
        <dbReference type="Proteomes" id="UP001189429"/>
    </source>
</evidence>
<sequence length="212" mass="21760">MLLLLSMVLHVSALSKHARERGRATFSGRTDLSRALAGAPQLGGAARRGPSVPPQRRSSFGQLEPVPTGGSVPSGRGYRYQGPPGPGPPHRGRSASPAHAAGGGSQFVWPGAAPPPAGGGDARPGRSPHHAQQGQRPHVGGSRAQSRGPSRGQSPTRGGGDSLTIGWNELILPEQLQFGPSLGSGGSAQVYRGSWQGQEVAIKKISGVAHLR</sequence>
<feature type="compositionally biased region" description="Low complexity" evidence="2">
    <location>
        <begin position="73"/>
        <end position="82"/>
    </location>
</feature>
<keyword evidence="1" id="KW-0067">ATP-binding</keyword>
<name>A0ABN9QH57_9DINO</name>
<feature type="compositionally biased region" description="Polar residues" evidence="2">
    <location>
        <begin position="143"/>
        <end position="156"/>
    </location>
</feature>
<comment type="caution">
    <text evidence="3">The sequence shown here is derived from an EMBL/GenBank/DDBJ whole genome shotgun (WGS) entry which is preliminary data.</text>
</comment>
<evidence type="ECO:0000256" key="2">
    <source>
        <dbReference type="SAM" id="MobiDB-lite"/>
    </source>
</evidence>
<keyword evidence="1" id="KW-0547">Nucleotide-binding</keyword>
<dbReference type="PROSITE" id="PS00107">
    <property type="entry name" value="PROTEIN_KINASE_ATP"/>
    <property type="match status" value="1"/>
</dbReference>
<feature type="compositionally biased region" description="Low complexity" evidence="2">
    <location>
        <begin position="38"/>
        <end position="50"/>
    </location>
</feature>
<feature type="region of interest" description="Disordered" evidence="2">
    <location>
        <begin position="38"/>
        <end position="164"/>
    </location>
</feature>
<dbReference type="SUPFAM" id="SSF56112">
    <property type="entry name" value="Protein kinase-like (PK-like)"/>
    <property type="match status" value="1"/>
</dbReference>
<evidence type="ECO:0000313" key="3">
    <source>
        <dbReference type="EMBL" id="CAK0805347.1"/>
    </source>
</evidence>
<reference evidence="3" key="1">
    <citation type="submission" date="2023-10" db="EMBL/GenBank/DDBJ databases">
        <authorList>
            <person name="Chen Y."/>
            <person name="Shah S."/>
            <person name="Dougan E. K."/>
            <person name="Thang M."/>
            <person name="Chan C."/>
        </authorList>
    </citation>
    <scope>NUCLEOTIDE SEQUENCE [LARGE SCALE GENOMIC DNA]</scope>
</reference>
<evidence type="ECO:0008006" key="5">
    <source>
        <dbReference type="Google" id="ProtNLM"/>
    </source>
</evidence>
<dbReference type="InterPro" id="IPR017441">
    <property type="entry name" value="Protein_kinase_ATP_BS"/>
</dbReference>
<dbReference type="Gene3D" id="3.30.200.20">
    <property type="entry name" value="Phosphorylase Kinase, domain 1"/>
    <property type="match status" value="1"/>
</dbReference>
<proteinExistence type="predicted"/>
<evidence type="ECO:0000256" key="1">
    <source>
        <dbReference type="PROSITE-ProRule" id="PRU10141"/>
    </source>
</evidence>
<keyword evidence="4" id="KW-1185">Reference proteome</keyword>
<dbReference type="InterPro" id="IPR011009">
    <property type="entry name" value="Kinase-like_dom_sf"/>
</dbReference>